<gene>
    <name evidence="1" type="ORF">H6G97_35845</name>
</gene>
<protein>
    <submittedName>
        <fullName evidence="1">Uncharacterized protein</fullName>
    </submittedName>
</protein>
<proteinExistence type="predicted"/>
<evidence type="ECO:0000313" key="1">
    <source>
        <dbReference type="EMBL" id="MBD2534567.1"/>
    </source>
</evidence>
<evidence type="ECO:0000313" key="2">
    <source>
        <dbReference type="Proteomes" id="UP000623440"/>
    </source>
</evidence>
<name>A0ABR8E0D3_9NOSO</name>
<dbReference type="EMBL" id="JACJSI010000174">
    <property type="protein sequence ID" value="MBD2534567.1"/>
    <property type="molecule type" value="Genomic_DNA"/>
</dbReference>
<organism evidence="1 2">
    <name type="scientific">Nostoc flagelliforme FACHB-838</name>
    <dbReference type="NCBI Taxonomy" id="2692904"/>
    <lineage>
        <taxon>Bacteria</taxon>
        <taxon>Bacillati</taxon>
        <taxon>Cyanobacteriota</taxon>
        <taxon>Cyanophyceae</taxon>
        <taxon>Nostocales</taxon>
        <taxon>Nostocaceae</taxon>
        <taxon>Nostoc</taxon>
    </lineage>
</organism>
<keyword evidence="2" id="KW-1185">Reference proteome</keyword>
<dbReference type="RefSeq" id="WP_190945193.1">
    <property type="nucleotide sequence ID" value="NZ_JACJSI010000174.1"/>
</dbReference>
<sequence>MNLQHLKWTKNVKPPDGGYAYSELKVSELFKLAWKDDEANANRPERNDLILLRQHGYVTHLVKVLDRQSEREDWQGDYNIYRIVEVLWAIDCSNPPVAAKADAIFDYPAVLDYRGGNAMKLEDLSTFKEHWDTQGGLLAFQKLLQSRLTDV</sequence>
<comment type="caution">
    <text evidence="1">The sequence shown here is derived from an EMBL/GenBank/DDBJ whole genome shotgun (WGS) entry which is preliminary data.</text>
</comment>
<accession>A0ABR8E0D3</accession>
<dbReference type="Proteomes" id="UP000623440">
    <property type="component" value="Unassembled WGS sequence"/>
</dbReference>
<reference evidence="1 2" key="1">
    <citation type="journal article" date="2020" name="ISME J.">
        <title>Comparative genomics reveals insights into cyanobacterial evolution and habitat adaptation.</title>
        <authorList>
            <person name="Chen M.Y."/>
            <person name="Teng W.K."/>
            <person name="Zhao L."/>
            <person name="Hu C.X."/>
            <person name="Zhou Y.K."/>
            <person name="Han B.P."/>
            <person name="Song L.R."/>
            <person name="Shu W.S."/>
        </authorList>
    </citation>
    <scope>NUCLEOTIDE SEQUENCE [LARGE SCALE GENOMIC DNA]</scope>
    <source>
        <strain evidence="1 2">FACHB-838</strain>
    </source>
</reference>